<dbReference type="EMBL" id="JACEIP010000004">
    <property type="protein sequence ID" value="MBA4542094.1"/>
    <property type="molecule type" value="Genomic_DNA"/>
</dbReference>
<protein>
    <submittedName>
        <fullName evidence="1">DUF1450 domain-containing protein</fullName>
    </submittedName>
</protein>
<dbReference type="OrthoDB" id="1684419at2"/>
<dbReference type="InterPro" id="IPR009910">
    <property type="entry name" value="DUF1450"/>
</dbReference>
<organism evidence="1 2">
    <name type="scientific">Thermoactinomyces daqus</name>
    <dbReference type="NCBI Taxonomy" id="1329516"/>
    <lineage>
        <taxon>Bacteria</taxon>
        <taxon>Bacillati</taxon>
        <taxon>Bacillota</taxon>
        <taxon>Bacilli</taxon>
        <taxon>Bacillales</taxon>
        <taxon>Thermoactinomycetaceae</taxon>
        <taxon>Thermoactinomyces</taxon>
    </lineage>
</organism>
<dbReference type="Proteomes" id="UP000530514">
    <property type="component" value="Unassembled WGS sequence"/>
</dbReference>
<evidence type="ECO:0000313" key="2">
    <source>
        <dbReference type="Proteomes" id="UP000530514"/>
    </source>
</evidence>
<dbReference type="RefSeq" id="WP_033099481.1">
    <property type="nucleotide sequence ID" value="NZ_JACEIP010000004.1"/>
</dbReference>
<gene>
    <name evidence="1" type="ORF">H1164_04160</name>
</gene>
<sequence length="82" mass="9515">MEKREIVVEFCISNLVSGSLSAYYQLKNHKHPYIKVKAERCLGYCGRCGSSFFALIDYKPVEADTPEELYEEIVRELSNYLE</sequence>
<name>A0A7W1X8T8_9BACL</name>
<dbReference type="AlphaFoldDB" id="A0A7W1X8T8"/>
<keyword evidence="2" id="KW-1185">Reference proteome</keyword>
<comment type="caution">
    <text evidence="1">The sequence shown here is derived from an EMBL/GenBank/DDBJ whole genome shotgun (WGS) entry which is preliminary data.</text>
</comment>
<reference evidence="1 2" key="1">
    <citation type="submission" date="2020-07" db="EMBL/GenBank/DDBJ databases">
        <authorList>
            <person name="Feng H."/>
        </authorList>
    </citation>
    <scope>NUCLEOTIDE SEQUENCE [LARGE SCALE GENOMIC DNA]</scope>
    <source>
        <strain evidence="2">s-11</strain>
    </source>
</reference>
<proteinExistence type="predicted"/>
<accession>A0A7W1X8T8</accession>
<dbReference type="Pfam" id="PF07293">
    <property type="entry name" value="DUF1450"/>
    <property type="match status" value="1"/>
</dbReference>
<evidence type="ECO:0000313" key="1">
    <source>
        <dbReference type="EMBL" id="MBA4542094.1"/>
    </source>
</evidence>